<dbReference type="InterPro" id="IPR045229">
    <property type="entry name" value="TPP_enz"/>
</dbReference>
<sequence>DMVGCSRPIVKHSFLVKRAVDIPEAIAKAYYIANTGRPGPVVVDLPKDLVNVADEHPYVFPTDVTMRSYNPTEKGHPKQVKKAVEALLKAERPVLYVGGGAVASEASSRVIELAEKLHAPVTCTLMGLGAMPGTHKQFVGMLGMHGTLEANKTMHNADCIIALGARFDDRVTNNVDKFCPHADIIHVDIDPASISKTVNAHIPVVGSVDKV</sequence>
<dbReference type="Proteomes" id="UP000264779">
    <property type="component" value="Unassembled WGS sequence"/>
</dbReference>
<dbReference type="Pfam" id="PF00205">
    <property type="entry name" value="TPP_enzyme_M"/>
    <property type="match status" value="1"/>
</dbReference>
<dbReference type="SUPFAM" id="SSF52518">
    <property type="entry name" value="Thiamin diphosphate-binding fold (THDP-binding)"/>
    <property type="match status" value="1"/>
</dbReference>
<comment type="caution">
    <text evidence="3">The sequence shown here is derived from an EMBL/GenBank/DDBJ whole genome shotgun (WGS) entry which is preliminary data.</text>
</comment>
<proteinExistence type="inferred from homology"/>
<feature type="non-terminal residue" evidence="3">
    <location>
        <position position="211"/>
    </location>
</feature>
<evidence type="ECO:0000313" key="4">
    <source>
        <dbReference type="Proteomes" id="UP000264779"/>
    </source>
</evidence>
<dbReference type="InterPro" id="IPR029061">
    <property type="entry name" value="THDP-binding"/>
</dbReference>
<keyword evidence="3" id="KW-0808">Transferase</keyword>
<dbReference type="FunFam" id="3.40.50.1220:FF:000008">
    <property type="entry name" value="Acetolactate synthase"/>
    <property type="match status" value="1"/>
</dbReference>
<dbReference type="CDD" id="cd07035">
    <property type="entry name" value="TPP_PYR_POX_like"/>
    <property type="match status" value="1"/>
</dbReference>
<dbReference type="Gene3D" id="3.40.50.1220">
    <property type="entry name" value="TPP-binding domain"/>
    <property type="match status" value="1"/>
</dbReference>
<dbReference type="GO" id="GO:0000287">
    <property type="term" value="F:magnesium ion binding"/>
    <property type="evidence" value="ECO:0007669"/>
    <property type="project" value="InterPro"/>
</dbReference>
<dbReference type="Gene3D" id="3.40.50.970">
    <property type="match status" value="1"/>
</dbReference>
<name>A0A358DUY8_9ALTE</name>
<gene>
    <name evidence="3" type="ORF">DEB45_02425</name>
</gene>
<reference evidence="3 4" key="1">
    <citation type="journal article" date="2018" name="Nat. Biotechnol.">
        <title>A standardized bacterial taxonomy based on genome phylogeny substantially revises the tree of life.</title>
        <authorList>
            <person name="Parks D.H."/>
            <person name="Chuvochina M."/>
            <person name="Waite D.W."/>
            <person name="Rinke C."/>
            <person name="Skarshewski A."/>
            <person name="Chaumeil P.A."/>
            <person name="Hugenholtz P."/>
        </authorList>
    </citation>
    <scope>NUCLEOTIDE SEQUENCE [LARGE SCALE GENOMIC DNA]</scope>
    <source>
        <strain evidence="3">UBA11621</strain>
    </source>
</reference>
<dbReference type="InterPro" id="IPR029035">
    <property type="entry name" value="DHS-like_NAD/FAD-binding_dom"/>
</dbReference>
<comment type="similarity">
    <text evidence="1">Belongs to the TPP enzyme family.</text>
</comment>
<protein>
    <submittedName>
        <fullName evidence="3">Acetolactate synthase 3 large subunit</fullName>
        <ecNumber evidence="3">2.2.1.6</ecNumber>
    </submittedName>
</protein>
<accession>A0A358DUY8</accession>
<dbReference type="PANTHER" id="PTHR18968">
    <property type="entry name" value="THIAMINE PYROPHOSPHATE ENZYMES"/>
    <property type="match status" value="1"/>
</dbReference>
<evidence type="ECO:0000259" key="2">
    <source>
        <dbReference type="Pfam" id="PF00205"/>
    </source>
</evidence>
<dbReference type="GO" id="GO:0009097">
    <property type="term" value="P:isoleucine biosynthetic process"/>
    <property type="evidence" value="ECO:0007669"/>
    <property type="project" value="TreeGrafter"/>
</dbReference>
<dbReference type="GO" id="GO:0005948">
    <property type="term" value="C:acetolactate synthase complex"/>
    <property type="evidence" value="ECO:0007669"/>
    <property type="project" value="TreeGrafter"/>
</dbReference>
<dbReference type="AlphaFoldDB" id="A0A358DUY8"/>
<organism evidence="3 4">
    <name type="scientific">Alteromonas australica</name>
    <dbReference type="NCBI Taxonomy" id="589873"/>
    <lineage>
        <taxon>Bacteria</taxon>
        <taxon>Pseudomonadati</taxon>
        <taxon>Pseudomonadota</taxon>
        <taxon>Gammaproteobacteria</taxon>
        <taxon>Alteromonadales</taxon>
        <taxon>Alteromonadaceae</taxon>
        <taxon>Alteromonas/Salinimonas group</taxon>
        <taxon>Alteromonas</taxon>
    </lineage>
</organism>
<dbReference type="SUPFAM" id="SSF52467">
    <property type="entry name" value="DHS-like NAD/FAD-binding domain"/>
    <property type="match status" value="1"/>
</dbReference>
<dbReference type="EC" id="2.2.1.6" evidence="3"/>
<dbReference type="GO" id="GO:0030976">
    <property type="term" value="F:thiamine pyrophosphate binding"/>
    <property type="evidence" value="ECO:0007669"/>
    <property type="project" value="InterPro"/>
</dbReference>
<dbReference type="EMBL" id="DONK01000036">
    <property type="protein sequence ID" value="HBU50091.1"/>
    <property type="molecule type" value="Genomic_DNA"/>
</dbReference>
<evidence type="ECO:0000313" key="3">
    <source>
        <dbReference type="EMBL" id="HBU50091.1"/>
    </source>
</evidence>
<feature type="domain" description="Thiamine pyrophosphate enzyme central" evidence="2">
    <location>
        <begin position="80"/>
        <end position="210"/>
    </location>
</feature>
<dbReference type="GO" id="GO:0050660">
    <property type="term" value="F:flavin adenine dinucleotide binding"/>
    <property type="evidence" value="ECO:0007669"/>
    <property type="project" value="TreeGrafter"/>
</dbReference>
<dbReference type="GO" id="GO:0003984">
    <property type="term" value="F:acetolactate synthase activity"/>
    <property type="evidence" value="ECO:0007669"/>
    <property type="project" value="UniProtKB-EC"/>
</dbReference>
<feature type="non-terminal residue" evidence="3">
    <location>
        <position position="1"/>
    </location>
</feature>
<evidence type="ECO:0000256" key="1">
    <source>
        <dbReference type="ARBA" id="ARBA00007812"/>
    </source>
</evidence>
<dbReference type="PANTHER" id="PTHR18968:SF13">
    <property type="entry name" value="ACETOLACTATE SYNTHASE CATALYTIC SUBUNIT, MITOCHONDRIAL"/>
    <property type="match status" value="1"/>
</dbReference>
<dbReference type="InterPro" id="IPR012000">
    <property type="entry name" value="Thiamin_PyroP_enz_cen_dom"/>
</dbReference>
<dbReference type="GO" id="GO:0009099">
    <property type="term" value="P:L-valine biosynthetic process"/>
    <property type="evidence" value="ECO:0007669"/>
    <property type="project" value="TreeGrafter"/>
</dbReference>